<dbReference type="Proteomes" id="UP001432027">
    <property type="component" value="Unassembled WGS sequence"/>
</dbReference>
<dbReference type="AlphaFoldDB" id="A0AAV5ST42"/>
<organism evidence="1 2">
    <name type="scientific">Pristionchus entomophagus</name>
    <dbReference type="NCBI Taxonomy" id="358040"/>
    <lineage>
        <taxon>Eukaryota</taxon>
        <taxon>Metazoa</taxon>
        <taxon>Ecdysozoa</taxon>
        <taxon>Nematoda</taxon>
        <taxon>Chromadorea</taxon>
        <taxon>Rhabditida</taxon>
        <taxon>Rhabditina</taxon>
        <taxon>Diplogasteromorpha</taxon>
        <taxon>Diplogasteroidea</taxon>
        <taxon>Neodiplogasteridae</taxon>
        <taxon>Pristionchus</taxon>
    </lineage>
</organism>
<gene>
    <name evidence="1" type="ORF">PENTCL1PPCAC_5410</name>
</gene>
<name>A0AAV5ST42_9BILA</name>
<feature type="non-terminal residue" evidence="1">
    <location>
        <position position="1"/>
    </location>
</feature>
<protein>
    <submittedName>
        <fullName evidence="1">Uncharacterized protein</fullName>
    </submittedName>
</protein>
<reference evidence="1" key="1">
    <citation type="submission" date="2023-10" db="EMBL/GenBank/DDBJ databases">
        <title>Genome assembly of Pristionchus species.</title>
        <authorList>
            <person name="Yoshida K."/>
            <person name="Sommer R.J."/>
        </authorList>
    </citation>
    <scope>NUCLEOTIDE SEQUENCE</scope>
    <source>
        <strain evidence="1">RS0144</strain>
    </source>
</reference>
<dbReference type="EMBL" id="BTSX01000002">
    <property type="protein sequence ID" value="GMS83235.1"/>
    <property type="molecule type" value="Genomic_DNA"/>
</dbReference>
<keyword evidence="2" id="KW-1185">Reference proteome</keyword>
<evidence type="ECO:0000313" key="1">
    <source>
        <dbReference type="EMBL" id="GMS83235.1"/>
    </source>
</evidence>
<evidence type="ECO:0000313" key="2">
    <source>
        <dbReference type="Proteomes" id="UP001432027"/>
    </source>
</evidence>
<comment type="caution">
    <text evidence="1">The sequence shown here is derived from an EMBL/GenBank/DDBJ whole genome shotgun (WGS) entry which is preliminary data.</text>
</comment>
<proteinExistence type="predicted"/>
<sequence>APQLTISTMADRFPTTSSNAEFERKRWRHVARLYELKDQLLKEKDYLKMCDIGVELYKEMTLHRYSLLMTERDFELHERIEQLLSRANHQMRRNVKMHAGVPKY</sequence>
<accession>A0AAV5ST42</accession>